<dbReference type="PRINTS" id="PR00502">
    <property type="entry name" value="NUDIXFAMILY"/>
</dbReference>
<feature type="compositionally biased region" description="Acidic residues" evidence="6">
    <location>
        <begin position="8"/>
        <end position="21"/>
    </location>
</feature>
<dbReference type="PANTHER" id="PTHR43222:SF9">
    <property type="entry name" value="8-OXO-(D)GTP PHOSPHATASE"/>
    <property type="match status" value="1"/>
</dbReference>
<feature type="region of interest" description="Disordered" evidence="6">
    <location>
        <begin position="1"/>
        <end position="46"/>
    </location>
</feature>
<comment type="caution">
    <text evidence="8">The sequence shown here is derived from an EMBL/GenBank/DDBJ whole genome shotgun (WGS) entry which is preliminary data.</text>
</comment>
<dbReference type="GO" id="GO:0035539">
    <property type="term" value="F:8-oxo-7,8-dihydrodeoxyguanosine triphosphate pyrophosphatase activity"/>
    <property type="evidence" value="ECO:0007669"/>
    <property type="project" value="UniProtKB-EC"/>
</dbReference>
<organism evidence="8 9">
    <name type="scientific">Haloactinomyces albus</name>
    <dbReference type="NCBI Taxonomy" id="1352928"/>
    <lineage>
        <taxon>Bacteria</taxon>
        <taxon>Bacillati</taxon>
        <taxon>Actinomycetota</taxon>
        <taxon>Actinomycetes</taxon>
        <taxon>Actinopolysporales</taxon>
        <taxon>Actinopolysporaceae</taxon>
        <taxon>Haloactinomyces</taxon>
    </lineage>
</organism>
<dbReference type="Pfam" id="PF00293">
    <property type="entry name" value="NUDIX"/>
    <property type="match status" value="1"/>
</dbReference>
<proteinExistence type="inferred from homology"/>
<evidence type="ECO:0000256" key="3">
    <source>
        <dbReference type="ARBA" id="ARBA00022801"/>
    </source>
</evidence>
<dbReference type="CDD" id="cd07067">
    <property type="entry name" value="HP_PGM_like"/>
    <property type="match status" value="1"/>
</dbReference>
<dbReference type="CDD" id="cd03673">
    <property type="entry name" value="NUDIX_Ap6A_hydrolase"/>
    <property type="match status" value="1"/>
</dbReference>
<dbReference type="InterPro" id="IPR000086">
    <property type="entry name" value="NUDIX_hydrolase_dom"/>
</dbReference>
<dbReference type="InterPro" id="IPR020476">
    <property type="entry name" value="Nudix_hydrolase"/>
</dbReference>
<dbReference type="PROSITE" id="PS51462">
    <property type="entry name" value="NUDIX"/>
    <property type="match status" value="1"/>
</dbReference>
<reference evidence="8" key="1">
    <citation type="submission" date="2023-07" db="EMBL/GenBank/DDBJ databases">
        <title>Sequencing the genomes of 1000 actinobacteria strains.</title>
        <authorList>
            <person name="Klenk H.-P."/>
        </authorList>
    </citation>
    <scope>NUCLEOTIDE SEQUENCE</scope>
    <source>
        <strain evidence="8">DSM 45977</strain>
    </source>
</reference>
<dbReference type="SUPFAM" id="SSF55811">
    <property type="entry name" value="Nudix"/>
    <property type="match status" value="1"/>
</dbReference>
<dbReference type="InterPro" id="IPR029033">
    <property type="entry name" value="His_PPase_superfam"/>
</dbReference>
<comment type="cofactor">
    <cofactor evidence="1">
        <name>Mg(2+)</name>
        <dbReference type="ChEBI" id="CHEBI:18420"/>
    </cofactor>
</comment>
<sequence length="355" mass="38312">MTGKESTSEDSVDEDSVDEESTAGRGESGRVAAHTPEADRTGAVGDTRTVHAAGAVVWRPGPDGKPEVAVVHRPRYDDWSLPKGKLDPGETIAHAASREILEETGLTCTLSRYLWQVTYPVPAPGEGQVRKLVDYFSAQVRHGSFLPNEEVDDLCWMTTEQARQQLSYVDDGRVLDVFDGLPTDVATVLLVRHAKAGKRSEFDSDDALRPLSKAGLVQQQALHAFLPLFGPERVHSAPKLRCEQTVAPVAADLGVDVDAEPLLSEEDYWSDPNEAVQRLLEIASKPGTALVCSQGEVIPDLVGRLAIESGLETGETRSGKGSLWILTFRRGPHSGSNTAPALQLAAADYLVEPGF</sequence>
<protein>
    <submittedName>
        <fullName evidence="8">8-oxo-dGTP diphosphatase</fullName>
        <ecNumber evidence="8">3.6.1.55</ecNumber>
    </submittedName>
</protein>
<dbReference type="Gene3D" id="3.40.50.1240">
    <property type="entry name" value="Phosphoglycerate mutase-like"/>
    <property type="match status" value="1"/>
</dbReference>
<dbReference type="Pfam" id="PF00300">
    <property type="entry name" value="His_Phos_1"/>
    <property type="match status" value="1"/>
</dbReference>
<dbReference type="EC" id="3.6.1.55" evidence="8"/>
<dbReference type="Proteomes" id="UP001180845">
    <property type="component" value="Unassembled WGS sequence"/>
</dbReference>
<dbReference type="AlphaFoldDB" id="A0AAE3ZBS8"/>
<keyword evidence="9" id="KW-1185">Reference proteome</keyword>
<evidence type="ECO:0000313" key="8">
    <source>
        <dbReference type="EMBL" id="MDR7300766.1"/>
    </source>
</evidence>
<gene>
    <name evidence="8" type="ORF">JOF55_000947</name>
</gene>
<dbReference type="PANTHER" id="PTHR43222">
    <property type="entry name" value="NUDIX HYDROLASE 23"/>
    <property type="match status" value="1"/>
</dbReference>
<name>A0AAE3ZBS8_9ACTN</name>
<feature type="domain" description="Nudix hydrolase" evidence="7">
    <location>
        <begin position="48"/>
        <end position="179"/>
    </location>
</feature>
<accession>A0AAE3ZBS8</accession>
<evidence type="ECO:0000259" key="7">
    <source>
        <dbReference type="PROSITE" id="PS51462"/>
    </source>
</evidence>
<dbReference type="InterPro" id="IPR020084">
    <property type="entry name" value="NUDIX_hydrolase_CS"/>
</dbReference>
<evidence type="ECO:0000256" key="2">
    <source>
        <dbReference type="ARBA" id="ARBA00005582"/>
    </source>
</evidence>
<dbReference type="PROSITE" id="PS00893">
    <property type="entry name" value="NUDIX_BOX"/>
    <property type="match status" value="1"/>
</dbReference>
<dbReference type="Gene3D" id="3.90.79.10">
    <property type="entry name" value="Nucleoside Triphosphate Pyrophosphohydrolase"/>
    <property type="match status" value="1"/>
</dbReference>
<dbReference type="EMBL" id="JAVDXW010000001">
    <property type="protein sequence ID" value="MDR7300766.1"/>
    <property type="molecule type" value="Genomic_DNA"/>
</dbReference>
<dbReference type="SUPFAM" id="SSF53254">
    <property type="entry name" value="Phosphoglycerate mutase-like"/>
    <property type="match status" value="1"/>
</dbReference>
<dbReference type="InterPro" id="IPR015797">
    <property type="entry name" value="NUDIX_hydrolase-like_dom_sf"/>
</dbReference>
<dbReference type="InterPro" id="IPR013078">
    <property type="entry name" value="His_Pase_superF_clade-1"/>
</dbReference>
<keyword evidence="3 5" id="KW-0378">Hydrolase</keyword>
<comment type="similarity">
    <text evidence="2 5">Belongs to the Nudix hydrolase family.</text>
</comment>
<evidence type="ECO:0000256" key="1">
    <source>
        <dbReference type="ARBA" id="ARBA00001946"/>
    </source>
</evidence>
<evidence type="ECO:0000313" key="9">
    <source>
        <dbReference type="Proteomes" id="UP001180845"/>
    </source>
</evidence>
<keyword evidence="4" id="KW-0460">Magnesium</keyword>
<evidence type="ECO:0000256" key="5">
    <source>
        <dbReference type="RuleBase" id="RU003476"/>
    </source>
</evidence>
<evidence type="ECO:0000256" key="6">
    <source>
        <dbReference type="SAM" id="MobiDB-lite"/>
    </source>
</evidence>
<dbReference type="SMART" id="SM00855">
    <property type="entry name" value="PGAM"/>
    <property type="match status" value="1"/>
</dbReference>
<evidence type="ECO:0000256" key="4">
    <source>
        <dbReference type="ARBA" id="ARBA00022842"/>
    </source>
</evidence>